<dbReference type="Proteomes" id="UP000008908">
    <property type="component" value="Chromosome"/>
</dbReference>
<proteinExistence type="predicted"/>
<dbReference type="KEGG" id="mrs:Murru_1009"/>
<evidence type="ECO:0000313" key="2">
    <source>
        <dbReference type="Proteomes" id="UP000008908"/>
    </source>
</evidence>
<organism evidence="1 2">
    <name type="scientific">Allomuricauda ruestringensis (strain DSM 13258 / CIP 107369 / LMG 19739 / B1)</name>
    <name type="common">Muricauda ruestringensis</name>
    <dbReference type="NCBI Taxonomy" id="886377"/>
    <lineage>
        <taxon>Bacteria</taxon>
        <taxon>Pseudomonadati</taxon>
        <taxon>Bacteroidota</taxon>
        <taxon>Flavobacteriia</taxon>
        <taxon>Flavobacteriales</taxon>
        <taxon>Flavobacteriaceae</taxon>
        <taxon>Flagellimonas</taxon>
    </lineage>
</organism>
<accession>G2PM15</accession>
<name>G2PM15_ALLRU</name>
<protein>
    <submittedName>
        <fullName evidence="1">Uncharacterized protein</fullName>
    </submittedName>
</protein>
<dbReference type="EMBL" id="CP002999">
    <property type="protein sequence ID" value="AEM70056.1"/>
    <property type="molecule type" value="Genomic_DNA"/>
</dbReference>
<gene>
    <name evidence="1" type="ordered locus">Murru_1009</name>
</gene>
<keyword evidence="2" id="KW-1185">Reference proteome</keyword>
<sequence>MCHSELVSESHKINDWFYENLKQVQVDESFVLQRDK</sequence>
<reference evidence="2" key="1">
    <citation type="submission" date="2011-08" db="EMBL/GenBank/DDBJ databases">
        <title>The complete genome of Muricauda ruestringensis DSM 13258.</title>
        <authorList>
            <person name="Lucas S."/>
            <person name="Han J."/>
            <person name="Lapidus A."/>
            <person name="Bruce D."/>
            <person name="Goodwin L."/>
            <person name="Pitluck S."/>
            <person name="Peters L."/>
            <person name="Kyrpides N."/>
            <person name="Mavromatis K."/>
            <person name="Ivanova N."/>
            <person name="Ovchinnikova G."/>
            <person name="Teshima H."/>
            <person name="Detter J.C."/>
            <person name="Tapia R."/>
            <person name="Han C."/>
            <person name="Land M."/>
            <person name="Hauser L."/>
            <person name="Markowitz V."/>
            <person name="Cheng J.-F."/>
            <person name="Hugenholtz P."/>
            <person name="Woyke T."/>
            <person name="Wu D."/>
            <person name="Spring S."/>
            <person name="Schroeder M."/>
            <person name="Brambilla E."/>
            <person name="Klenk H.-P."/>
            <person name="Eisen J.A."/>
        </authorList>
    </citation>
    <scope>NUCLEOTIDE SEQUENCE [LARGE SCALE GENOMIC DNA]</scope>
    <source>
        <strain evidence="2">DSM 13258 / LMG 19739 / B1</strain>
    </source>
</reference>
<dbReference type="HOGENOM" id="CLU_3357146_0_0_10"/>
<reference evidence="1 2" key="2">
    <citation type="journal article" date="2012" name="Stand. Genomic Sci.">
        <title>Complete genome sequence of the facultatively anaerobic, appendaged bacterium Muricauda ruestringensis type strain (B1(T)).</title>
        <authorList>
            <person name="Huntemann M."/>
            <person name="Teshima H."/>
            <person name="Lapidus A."/>
            <person name="Nolan M."/>
            <person name="Lucas S."/>
            <person name="Hammon N."/>
            <person name="Deshpande S."/>
            <person name="Cheng J.F."/>
            <person name="Tapia R."/>
            <person name="Goodwin L.A."/>
            <person name="Pitluck S."/>
            <person name="Liolios K."/>
            <person name="Pagani I."/>
            <person name="Ivanova N."/>
            <person name="Mavromatis K."/>
            <person name="Mikhailova N."/>
            <person name="Pati A."/>
            <person name="Chen A."/>
            <person name="Palaniappan K."/>
            <person name="Land M."/>
            <person name="Hauser L."/>
            <person name="Pan C."/>
            <person name="Brambilla E.M."/>
            <person name="Rohde M."/>
            <person name="Spring S."/>
            <person name="Goker M."/>
            <person name="Detter J.C."/>
            <person name="Bristow J."/>
            <person name="Eisen J.A."/>
            <person name="Markowitz V."/>
            <person name="Hugenholtz P."/>
            <person name="Kyrpides N.C."/>
            <person name="Klenk H.P."/>
            <person name="Woyke T."/>
        </authorList>
    </citation>
    <scope>NUCLEOTIDE SEQUENCE [LARGE SCALE GENOMIC DNA]</scope>
    <source>
        <strain evidence="2">DSM 13258 / LMG 19739 / B1</strain>
    </source>
</reference>
<dbReference type="STRING" id="886377.Murru_1009"/>
<dbReference type="AlphaFoldDB" id="G2PM15"/>
<evidence type="ECO:0000313" key="1">
    <source>
        <dbReference type="EMBL" id="AEM70056.1"/>
    </source>
</evidence>